<evidence type="ECO:0000313" key="10">
    <source>
        <dbReference type="EMBL" id="RVW92776.1"/>
    </source>
</evidence>
<evidence type="ECO:0000256" key="5">
    <source>
        <dbReference type="ARBA" id="ARBA00022759"/>
    </source>
</evidence>
<dbReference type="Gene3D" id="3.30.70.270">
    <property type="match status" value="1"/>
</dbReference>
<dbReference type="PANTHER" id="PTHR37984">
    <property type="entry name" value="PROTEIN CBG26694"/>
    <property type="match status" value="1"/>
</dbReference>
<dbReference type="InterPro" id="IPR041373">
    <property type="entry name" value="RT_RNaseH"/>
</dbReference>
<proteinExistence type="predicted"/>
<dbReference type="SUPFAM" id="SSF53098">
    <property type="entry name" value="Ribonuclease H-like"/>
    <property type="match status" value="1"/>
</dbReference>
<comment type="caution">
    <text evidence="10">The sequence shown here is derived from an EMBL/GenBank/DDBJ whole genome shotgun (WGS) entry which is preliminary data.</text>
</comment>
<dbReference type="InterPro" id="IPR050951">
    <property type="entry name" value="Retrovirus_Pol_polyprotein"/>
</dbReference>
<evidence type="ECO:0000256" key="3">
    <source>
        <dbReference type="ARBA" id="ARBA00022695"/>
    </source>
</evidence>
<evidence type="ECO:0000256" key="7">
    <source>
        <dbReference type="ARBA" id="ARBA00022918"/>
    </source>
</evidence>
<dbReference type="CDD" id="cd09274">
    <property type="entry name" value="RNase_HI_RT_Ty3"/>
    <property type="match status" value="1"/>
</dbReference>
<dbReference type="InterPro" id="IPR000477">
    <property type="entry name" value="RT_dom"/>
</dbReference>
<dbReference type="Pfam" id="PF13650">
    <property type="entry name" value="Asp_protease_2"/>
    <property type="match status" value="1"/>
</dbReference>
<dbReference type="EMBL" id="QGNW01000134">
    <property type="protein sequence ID" value="RVW92776.1"/>
    <property type="molecule type" value="Genomic_DNA"/>
</dbReference>
<evidence type="ECO:0000256" key="4">
    <source>
        <dbReference type="ARBA" id="ARBA00022722"/>
    </source>
</evidence>
<feature type="region of interest" description="Disordered" evidence="8">
    <location>
        <begin position="208"/>
        <end position="267"/>
    </location>
</feature>
<evidence type="ECO:0000313" key="11">
    <source>
        <dbReference type="Proteomes" id="UP000288805"/>
    </source>
</evidence>
<dbReference type="CDD" id="cd00303">
    <property type="entry name" value="retropepsin_like"/>
    <property type="match status" value="1"/>
</dbReference>
<dbReference type="Gene3D" id="3.10.10.10">
    <property type="entry name" value="HIV Type 1 Reverse Transcriptase, subunit A, domain 1"/>
    <property type="match status" value="1"/>
</dbReference>
<feature type="domain" description="Integrase catalytic" evidence="9">
    <location>
        <begin position="1158"/>
        <end position="1257"/>
    </location>
</feature>
<accession>A0A438I7T3</accession>
<dbReference type="InterPro" id="IPR043502">
    <property type="entry name" value="DNA/RNA_pol_sf"/>
</dbReference>
<evidence type="ECO:0000256" key="2">
    <source>
        <dbReference type="ARBA" id="ARBA00022679"/>
    </source>
</evidence>
<name>A0A438I7T3_VITVI</name>
<feature type="region of interest" description="Disordered" evidence="8">
    <location>
        <begin position="133"/>
        <end position="153"/>
    </location>
</feature>
<dbReference type="EC" id="2.7.7.49" evidence="1"/>
<dbReference type="Proteomes" id="UP000288805">
    <property type="component" value="Unassembled WGS sequence"/>
</dbReference>
<dbReference type="Pfam" id="PF00078">
    <property type="entry name" value="RVT_1"/>
    <property type="match status" value="1"/>
</dbReference>
<evidence type="ECO:0000259" key="9">
    <source>
        <dbReference type="PROSITE" id="PS50994"/>
    </source>
</evidence>
<feature type="compositionally biased region" description="Low complexity" evidence="8">
    <location>
        <begin position="1414"/>
        <end position="1431"/>
    </location>
</feature>
<dbReference type="InterPro" id="IPR012337">
    <property type="entry name" value="RNaseH-like_sf"/>
</dbReference>
<dbReference type="SUPFAM" id="SSF50630">
    <property type="entry name" value="Acid proteases"/>
    <property type="match status" value="1"/>
</dbReference>
<dbReference type="GO" id="GO:0016787">
    <property type="term" value="F:hydrolase activity"/>
    <property type="evidence" value="ECO:0007669"/>
    <property type="project" value="UniProtKB-KW"/>
</dbReference>
<gene>
    <name evidence="10" type="primary">pol_1081</name>
    <name evidence="10" type="ORF">CK203_042597</name>
</gene>
<dbReference type="FunFam" id="3.10.20.370:FF:000001">
    <property type="entry name" value="Retrovirus-related Pol polyprotein from transposon 17.6-like protein"/>
    <property type="match status" value="1"/>
</dbReference>
<dbReference type="Gene3D" id="3.30.420.10">
    <property type="entry name" value="Ribonuclease H-like superfamily/Ribonuclease H"/>
    <property type="match status" value="2"/>
</dbReference>
<protein>
    <recommendedName>
        <fullName evidence="1">RNA-directed DNA polymerase</fullName>
        <ecNumber evidence="1">2.7.7.49</ecNumber>
    </recommendedName>
</protein>
<dbReference type="Pfam" id="PF17917">
    <property type="entry name" value="RT_RNaseH"/>
    <property type="match status" value="1"/>
</dbReference>
<organism evidence="10 11">
    <name type="scientific">Vitis vinifera</name>
    <name type="common">Grape</name>
    <dbReference type="NCBI Taxonomy" id="29760"/>
    <lineage>
        <taxon>Eukaryota</taxon>
        <taxon>Viridiplantae</taxon>
        <taxon>Streptophyta</taxon>
        <taxon>Embryophyta</taxon>
        <taxon>Tracheophyta</taxon>
        <taxon>Spermatophyta</taxon>
        <taxon>Magnoliopsida</taxon>
        <taxon>eudicotyledons</taxon>
        <taxon>Gunneridae</taxon>
        <taxon>Pentapetalae</taxon>
        <taxon>rosids</taxon>
        <taxon>Vitales</taxon>
        <taxon>Vitaceae</taxon>
        <taxon>Viteae</taxon>
        <taxon>Vitis</taxon>
    </lineage>
</organism>
<dbReference type="PROSITE" id="PS50994">
    <property type="entry name" value="INTEGRASE"/>
    <property type="match status" value="1"/>
</dbReference>
<feature type="region of interest" description="Disordered" evidence="8">
    <location>
        <begin position="299"/>
        <end position="328"/>
    </location>
</feature>
<feature type="compositionally biased region" description="Basic and acidic residues" evidence="8">
    <location>
        <begin position="133"/>
        <end position="143"/>
    </location>
</feature>
<dbReference type="GO" id="GO:0015074">
    <property type="term" value="P:DNA integration"/>
    <property type="evidence" value="ECO:0007669"/>
    <property type="project" value="InterPro"/>
</dbReference>
<dbReference type="GO" id="GO:0004519">
    <property type="term" value="F:endonuclease activity"/>
    <property type="evidence" value="ECO:0007669"/>
    <property type="project" value="UniProtKB-KW"/>
</dbReference>
<dbReference type="PANTHER" id="PTHR37984:SF5">
    <property type="entry name" value="PROTEIN NYNRIN-LIKE"/>
    <property type="match status" value="1"/>
</dbReference>
<keyword evidence="4" id="KW-0540">Nuclease</keyword>
<evidence type="ECO:0000256" key="1">
    <source>
        <dbReference type="ARBA" id="ARBA00012493"/>
    </source>
</evidence>
<feature type="compositionally biased region" description="Basic and acidic residues" evidence="8">
    <location>
        <begin position="255"/>
        <end position="267"/>
    </location>
</feature>
<sequence length="1476" mass="167748">MSAPSCIVPSLEQLVIRPHIVPLLPNFHGMESENPYAHIKEFEEDQWLKRQISNFSTKENEKFHECWERYMEAINACPHHGFDTWLLVSYFYDGMSSTMKQIHETMCGGDFMSKNPEEAMDFLSYVSEVSRGWDEPNSREKGKFPSQPTQNPKGGMYVLSEDMDMKAKVATIARRLEELELKKMHEVQAISETQAHVMPCTIANHLEKPSNFSWKPRPPPYQPAQTQAPQQTSSVEQAIANLRKVSLSTKPNPKGVHEVETQERESSKLREVKAVITLRSEKEVDQSLPKVRQDEELVSKKTLVKESNNQEEKSGKKSASKSSIEEEPRIVIKEDMMKKHMPPPFPQALHGKKEIKNSSEILEVLRQVKRGLHVTKNAFLTEQVSAIIQSKSPVKYKDPGCPTISVNIGGTHVEKALLDLGASVNLLPYSAYKQLGLGGLKPTTITLSLADRSVKIPRGVIEDVLVQVDKFYYPVDFVVLDIDPTVKEANYVPIIIGRPFLATSNAIINCRNGVMQLTFGKMTLELNIFHLCKRHLHPEDEEGLEEPSCLLGGDGKRSYHYSIRRTHKEQLWRTLQSLFLKPLPVDLKYAYLEEDEKCPVVVSSTLTSDQEDSLLGVLRKCKKTIGWQISDLKGISPLVCTHHIYMEEDAKPVRQPQRRLNPHMQEVVRGEVLKLLQAGIIYPISDSLWVSPTQVVPKKSGITVVQNEKGEEVSTRPTSGWRVCIDYRRLNSVTRKDHFPLPFMDQVLERVSRHPFYCFLDGYSGYFQIEIDLEDQEKTTFTCPFGTFAYRRMPFGLCNAPATFQRCMLSIFNDMVERIMEVFMDDITIYGSSYEECLLHLEAVLHRCIEKDLVPNWEKCHFMVQQGIVLGHIISKNDIEDAKFVWDAKCQKSFEELKQFLTTAPIVRAPNWKLPFEVMCDASDLAMGAVLGQREDGKPYVIYYASKTLNKAQRNYTTTEKELLAVVFALDKFCAYLVGSSIVVFTDHSTLKYLLTKQDAKARLIRWILLLQEFNLQIRDKKGVENVVADHLSRLVIAHDSHGLPINDDFPEESLMSIEVAPWYSHIANFLVSGEIPSEWSAQDKRHFFAKIHAYYWEEPFLFKYCADQIIRKCVPEQEQSGILSHCHDSACGSHFASEKIAMKVIQSGLEANTPKYDALEPHLDSGCFYVWGIDFMGPFPMSFGHSYILVGVDYVSKWVEAIPCRSNDHKVVLKFLKDNIFARFGVPKASISDGGTHFCNKPFETLLAKYGVKHKVVNVNRKDWSTKLLDSLWAYRTAYKTILGMSPYRLVYGKACHLPVEVEYKAWWAIKKLNMDLTRAGLKRCLDLNELKEMRNDAYLNSKIAKRESSERAAPVRAPLDAPPHLADSTPQSRYHTRRASATPVAHTQIPPRGPPTKKAKTSEPREVPPAPSTSAPSEPVPEAASSDAPLAVPPTSELPITIPTTEYRDLLASFQTLTTTQTAIMERMDHFQLQ</sequence>
<evidence type="ECO:0000256" key="8">
    <source>
        <dbReference type="SAM" id="MobiDB-lite"/>
    </source>
</evidence>
<keyword evidence="5" id="KW-0255">Endonuclease</keyword>
<dbReference type="Pfam" id="PF00665">
    <property type="entry name" value="rve"/>
    <property type="match status" value="1"/>
</dbReference>
<dbReference type="InterPro" id="IPR001584">
    <property type="entry name" value="Integrase_cat-core"/>
</dbReference>
<keyword evidence="6" id="KW-0378">Hydrolase</keyword>
<keyword evidence="7" id="KW-0695">RNA-directed DNA polymerase</keyword>
<dbReference type="CDD" id="cd01647">
    <property type="entry name" value="RT_LTR"/>
    <property type="match status" value="1"/>
</dbReference>
<dbReference type="Gene3D" id="3.10.20.370">
    <property type="match status" value="1"/>
</dbReference>
<dbReference type="InterPro" id="IPR043128">
    <property type="entry name" value="Rev_trsase/Diguanyl_cyclase"/>
</dbReference>
<dbReference type="GO" id="GO:0003676">
    <property type="term" value="F:nucleic acid binding"/>
    <property type="evidence" value="ECO:0007669"/>
    <property type="project" value="InterPro"/>
</dbReference>
<feature type="compositionally biased region" description="Low complexity" evidence="8">
    <location>
        <begin position="223"/>
        <end position="232"/>
    </location>
</feature>
<dbReference type="InterPro" id="IPR036397">
    <property type="entry name" value="RNaseH_sf"/>
</dbReference>
<feature type="region of interest" description="Disordered" evidence="8">
    <location>
        <begin position="1347"/>
        <end position="1441"/>
    </location>
</feature>
<keyword evidence="2" id="KW-0808">Transferase</keyword>
<dbReference type="Gene3D" id="2.40.70.10">
    <property type="entry name" value="Acid Proteases"/>
    <property type="match status" value="1"/>
</dbReference>
<dbReference type="SUPFAM" id="SSF56672">
    <property type="entry name" value="DNA/RNA polymerases"/>
    <property type="match status" value="1"/>
</dbReference>
<keyword evidence="3" id="KW-0548">Nucleotidyltransferase</keyword>
<dbReference type="InterPro" id="IPR021109">
    <property type="entry name" value="Peptidase_aspartic_dom_sf"/>
</dbReference>
<dbReference type="GO" id="GO:0003964">
    <property type="term" value="F:RNA-directed DNA polymerase activity"/>
    <property type="evidence" value="ECO:0007669"/>
    <property type="project" value="UniProtKB-KW"/>
</dbReference>
<reference evidence="10 11" key="1">
    <citation type="journal article" date="2018" name="PLoS Genet.">
        <title>Population sequencing reveals clonal diversity and ancestral inbreeding in the grapevine cultivar Chardonnay.</title>
        <authorList>
            <person name="Roach M.J."/>
            <person name="Johnson D.L."/>
            <person name="Bohlmann J."/>
            <person name="van Vuuren H.J."/>
            <person name="Jones S.J."/>
            <person name="Pretorius I.S."/>
            <person name="Schmidt S.A."/>
            <person name="Borneman A.R."/>
        </authorList>
    </citation>
    <scope>NUCLEOTIDE SEQUENCE [LARGE SCALE GENOMIC DNA]</scope>
    <source>
        <strain evidence="11">cv. Chardonnay</strain>
        <tissue evidence="10">Leaf</tissue>
    </source>
</reference>
<evidence type="ECO:0000256" key="6">
    <source>
        <dbReference type="ARBA" id="ARBA00022801"/>
    </source>
</evidence>